<evidence type="ECO:0000256" key="1">
    <source>
        <dbReference type="SAM" id="MobiDB-lite"/>
    </source>
</evidence>
<accession>A0ABQ4YNR8</accession>
<feature type="region of interest" description="Disordered" evidence="1">
    <location>
        <begin position="1"/>
        <end position="25"/>
    </location>
</feature>
<protein>
    <submittedName>
        <fullName evidence="2">Uncharacterized protein</fullName>
    </submittedName>
</protein>
<evidence type="ECO:0000313" key="2">
    <source>
        <dbReference type="EMBL" id="GJS78353.1"/>
    </source>
</evidence>
<feature type="compositionally biased region" description="Basic and acidic residues" evidence="1">
    <location>
        <begin position="7"/>
        <end position="22"/>
    </location>
</feature>
<dbReference type="EMBL" id="BQNB010010519">
    <property type="protein sequence ID" value="GJS78353.1"/>
    <property type="molecule type" value="Genomic_DNA"/>
</dbReference>
<reference evidence="2" key="1">
    <citation type="journal article" date="2022" name="Int. J. Mol. Sci.">
        <title>Draft Genome of Tanacetum Coccineum: Genomic Comparison of Closely Related Tanacetum-Family Plants.</title>
        <authorList>
            <person name="Yamashiro T."/>
            <person name="Shiraishi A."/>
            <person name="Nakayama K."/>
            <person name="Satake H."/>
        </authorList>
    </citation>
    <scope>NUCLEOTIDE SEQUENCE</scope>
</reference>
<gene>
    <name evidence="2" type="ORF">Tco_0728234</name>
</gene>
<evidence type="ECO:0000313" key="3">
    <source>
        <dbReference type="Proteomes" id="UP001151760"/>
    </source>
</evidence>
<reference evidence="2" key="2">
    <citation type="submission" date="2022-01" db="EMBL/GenBank/DDBJ databases">
        <authorList>
            <person name="Yamashiro T."/>
            <person name="Shiraishi A."/>
            <person name="Satake H."/>
            <person name="Nakayama K."/>
        </authorList>
    </citation>
    <scope>NUCLEOTIDE SEQUENCE</scope>
</reference>
<comment type="caution">
    <text evidence="2">The sequence shown here is derived from an EMBL/GenBank/DDBJ whole genome shotgun (WGS) entry which is preliminary data.</text>
</comment>
<dbReference type="Proteomes" id="UP001151760">
    <property type="component" value="Unassembled WGS sequence"/>
</dbReference>
<proteinExistence type="predicted"/>
<keyword evidence="3" id="KW-1185">Reference proteome</keyword>
<sequence>MVSSFPVERRYGGTDGRREKASKNPYNIAKREDWTPQVVHSISRKKAFLRNPEVNRIQISWIGLNLKFETFKIRKRHDVSEFIGELLMIKVSLRQEGN</sequence>
<name>A0ABQ4YNR8_9ASTR</name>
<organism evidence="2 3">
    <name type="scientific">Tanacetum coccineum</name>
    <dbReference type="NCBI Taxonomy" id="301880"/>
    <lineage>
        <taxon>Eukaryota</taxon>
        <taxon>Viridiplantae</taxon>
        <taxon>Streptophyta</taxon>
        <taxon>Embryophyta</taxon>
        <taxon>Tracheophyta</taxon>
        <taxon>Spermatophyta</taxon>
        <taxon>Magnoliopsida</taxon>
        <taxon>eudicotyledons</taxon>
        <taxon>Gunneridae</taxon>
        <taxon>Pentapetalae</taxon>
        <taxon>asterids</taxon>
        <taxon>campanulids</taxon>
        <taxon>Asterales</taxon>
        <taxon>Asteraceae</taxon>
        <taxon>Asteroideae</taxon>
        <taxon>Anthemideae</taxon>
        <taxon>Anthemidinae</taxon>
        <taxon>Tanacetum</taxon>
    </lineage>
</organism>